<accession>A0A9D2RFM0</accession>
<reference evidence="2" key="1">
    <citation type="journal article" date="2021" name="PeerJ">
        <title>Extensive microbial diversity within the chicken gut microbiome revealed by metagenomics and culture.</title>
        <authorList>
            <person name="Gilroy R."/>
            <person name="Ravi A."/>
            <person name="Getino M."/>
            <person name="Pursley I."/>
            <person name="Horton D.L."/>
            <person name="Alikhan N.F."/>
            <person name="Baker D."/>
            <person name="Gharbi K."/>
            <person name="Hall N."/>
            <person name="Watson M."/>
            <person name="Adriaenssens E.M."/>
            <person name="Foster-Nyarko E."/>
            <person name="Jarju S."/>
            <person name="Secka A."/>
            <person name="Antonio M."/>
            <person name="Oren A."/>
            <person name="Chaudhuri R.R."/>
            <person name="La Ragione R."/>
            <person name="Hildebrand F."/>
            <person name="Pallen M.J."/>
        </authorList>
    </citation>
    <scope>NUCLEOTIDE SEQUENCE</scope>
    <source>
        <strain evidence="2">9264</strain>
    </source>
</reference>
<dbReference type="EMBL" id="DWUQ01000096">
    <property type="protein sequence ID" value="HJD44319.1"/>
    <property type="molecule type" value="Genomic_DNA"/>
</dbReference>
<dbReference type="NCBIfam" id="TIGR00199">
    <property type="entry name" value="PncC_domain"/>
    <property type="match status" value="1"/>
</dbReference>
<reference evidence="2" key="2">
    <citation type="submission" date="2021-04" db="EMBL/GenBank/DDBJ databases">
        <authorList>
            <person name="Gilroy R."/>
        </authorList>
    </citation>
    <scope>NUCLEOTIDE SEQUENCE</scope>
    <source>
        <strain evidence="2">9264</strain>
    </source>
</reference>
<dbReference type="Gene3D" id="3.90.950.20">
    <property type="entry name" value="CinA-like"/>
    <property type="match status" value="1"/>
</dbReference>
<feature type="domain" description="CinA C-terminal" evidence="1">
    <location>
        <begin position="8"/>
        <end position="163"/>
    </location>
</feature>
<dbReference type="Proteomes" id="UP000823889">
    <property type="component" value="Unassembled WGS sequence"/>
</dbReference>
<name>A0A9D2RFM0_9BURK</name>
<organism evidence="2 3">
    <name type="scientific">Candidatus Paenalcaligenes intestinipullorum</name>
    <dbReference type="NCBI Taxonomy" id="2838718"/>
    <lineage>
        <taxon>Bacteria</taxon>
        <taxon>Pseudomonadati</taxon>
        <taxon>Pseudomonadota</taxon>
        <taxon>Betaproteobacteria</taxon>
        <taxon>Burkholderiales</taxon>
        <taxon>Alcaligenaceae</taxon>
        <taxon>Paenalcaligenes</taxon>
    </lineage>
</organism>
<dbReference type="InterPro" id="IPR036653">
    <property type="entry name" value="CinA-like_C"/>
</dbReference>
<dbReference type="InterPro" id="IPR008136">
    <property type="entry name" value="CinA_C"/>
</dbReference>
<evidence type="ECO:0000259" key="1">
    <source>
        <dbReference type="Pfam" id="PF02464"/>
    </source>
</evidence>
<evidence type="ECO:0000313" key="3">
    <source>
        <dbReference type="Proteomes" id="UP000823889"/>
    </source>
</evidence>
<comment type="caution">
    <text evidence="2">The sequence shown here is derived from an EMBL/GenBank/DDBJ whole genome shotgun (WGS) entry which is preliminary data.</text>
</comment>
<sequence>MTTQTLIHLAQQLSQQLLSRHEHLVTIESCTGGLLAAMCTELSGSSQWFERGYITYSNAAKIAEVHVRASTLENYGAVSDNTAAEMASGALQRVTSAQLALSVTGVAGPTGGSIEKPVGMVCFGLAHRCPDAKQILVFSETQHFKGDRAAIREQSVAFALTQALNYYAARATGLVHD</sequence>
<protein>
    <submittedName>
        <fullName evidence="2">CinA family protein</fullName>
    </submittedName>
</protein>
<dbReference type="SUPFAM" id="SSF142433">
    <property type="entry name" value="CinA-like"/>
    <property type="match status" value="1"/>
</dbReference>
<dbReference type="Pfam" id="PF02464">
    <property type="entry name" value="CinA"/>
    <property type="match status" value="1"/>
</dbReference>
<evidence type="ECO:0000313" key="2">
    <source>
        <dbReference type="EMBL" id="HJD44319.1"/>
    </source>
</evidence>
<gene>
    <name evidence="2" type="ORF">H9906_04730</name>
</gene>
<dbReference type="AlphaFoldDB" id="A0A9D2RFM0"/>
<proteinExistence type="predicted"/>